<dbReference type="PANTHER" id="PTHR43214">
    <property type="entry name" value="TWO-COMPONENT RESPONSE REGULATOR"/>
    <property type="match status" value="1"/>
</dbReference>
<sequence>MESGSGAAQDRCIGIVDNDAMTRAFLRQVIERNMPGYHVIWCASQGEQAIGRCGRNDDCPDLLIMDMSLEGISGVQACAVIRSRNAVMPILAITSFEPGTYLAAAAEAGVQGLVGKSDLTAIEQAIGLVANGGVMKPVGAVRFDAPAVAYGRLSSGDGPHYGPLSFQEATVMDLCIGGYTSEQIAGLLGIASATVRTHVAHAKKKLGSSNLSQAAVRWMQIKTVSCTTVSDATVS</sequence>
<accession>A0ABS6WDH6</accession>
<dbReference type="EMBL" id="JAHBBH010000007">
    <property type="protein sequence ID" value="MBW3092101.1"/>
    <property type="molecule type" value="Genomic_DNA"/>
</dbReference>
<dbReference type="InterPro" id="IPR001789">
    <property type="entry name" value="Sig_transdc_resp-reg_receiver"/>
</dbReference>
<evidence type="ECO:0000259" key="4">
    <source>
        <dbReference type="PROSITE" id="PS50043"/>
    </source>
</evidence>
<keyword evidence="1 3" id="KW-0597">Phosphoprotein</keyword>
<evidence type="ECO:0000259" key="5">
    <source>
        <dbReference type="PROSITE" id="PS50110"/>
    </source>
</evidence>
<keyword evidence="2" id="KW-0238">DNA-binding</keyword>
<proteinExistence type="predicted"/>
<keyword evidence="7" id="KW-1185">Reference proteome</keyword>
<reference evidence="6 7" key="1">
    <citation type="submission" date="2021-05" db="EMBL/GenBank/DDBJ databases">
        <title>Phylogenetic classification of ten novel species belonging to the genus Bifidobacterium comprising B. colchicus sp. nov., B. abeli sp. nov., B. bicoloris sp. nov., B. guerezis sp. nov., B. rosaliae sp. nov., B. santillanensis sp. nov., B. argentati sp. nov., B. amazzoni sp. nov., B. pluviali sp. nov., and B. pinnaculum sp. nov.</title>
        <authorList>
            <person name="Lugli G.A."/>
            <person name="Ruiz Garcia L."/>
            <person name="Margolles A."/>
            <person name="Ventura M."/>
        </authorList>
    </citation>
    <scope>NUCLEOTIDE SEQUENCE [LARGE SCALE GENOMIC DNA]</scope>
    <source>
        <strain evidence="6 7">82T10</strain>
    </source>
</reference>
<feature type="modified residue" description="4-aspartylphosphate" evidence="3">
    <location>
        <position position="66"/>
    </location>
</feature>
<dbReference type="Proteomes" id="UP000700815">
    <property type="component" value="Unassembled WGS sequence"/>
</dbReference>
<evidence type="ECO:0000256" key="3">
    <source>
        <dbReference type="PROSITE-ProRule" id="PRU00169"/>
    </source>
</evidence>
<dbReference type="Pfam" id="PF00196">
    <property type="entry name" value="GerE"/>
    <property type="match status" value="1"/>
</dbReference>
<feature type="domain" description="HTH luxR-type" evidence="4">
    <location>
        <begin position="157"/>
        <end position="222"/>
    </location>
</feature>
<gene>
    <name evidence="6" type="ORF">KIH79_03850</name>
</gene>
<protein>
    <submittedName>
        <fullName evidence="6">Response regulator transcription factor</fullName>
    </submittedName>
</protein>
<name>A0ABS6WDH6_9BIFI</name>
<feature type="domain" description="Response regulatory" evidence="5">
    <location>
        <begin position="12"/>
        <end position="131"/>
    </location>
</feature>
<dbReference type="SMART" id="SM00448">
    <property type="entry name" value="REC"/>
    <property type="match status" value="1"/>
</dbReference>
<evidence type="ECO:0000256" key="2">
    <source>
        <dbReference type="ARBA" id="ARBA00023125"/>
    </source>
</evidence>
<dbReference type="PANTHER" id="PTHR43214:SF42">
    <property type="entry name" value="TRANSCRIPTIONAL REGULATORY PROTEIN DESR"/>
    <property type="match status" value="1"/>
</dbReference>
<evidence type="ECO:0000313" key="6">
    <source>
        <dbReference type="EMBL" id="MBW3092101.1"/>
    </source>
</evidence>
<dbReference type="InterPro" id="IPR058245">
    <property type="entry name" value="NreC/VraR/RcsB-like_REC"/>
</dbReference>
<evidence type="ECO:0000313" key="7">
    <source>
        <dbReference type="Proteomes" id="UP000700815"/>
    </source>
</evidence>
<dbReference type="SMART" id="SM00421">
    <property type="entry name" value="HTH_LUXR"/>
    <property type="match status" value="1"/>
</dbReference>
<dbReference type="Pfam" id="PF00072">
    <property type="entry name" value="Response_reg"/>
    <property type="match status" value="1"/>
</dbReference>
<dbReference type="InterPro" id="IPR000792">
    <property type="entry name" value="Tscrpt_reg_LuxR_C"/>
</dbReference>
<dbReference type="RefSeq" id="WP_219058200.1">
    <property type="nucleotide sequence ID" value="NZ_JAHBBH010000007.1"/>
</dbReference>
<dbReference type="CDD" id="cd06170">
    <property type="entry name" value="LuxR_C_like"/>
    <property type="match status" value="1"/>
</dbReference>
<comment type="caution">
    <text evidence="6">The sequence shown here is derived from an EMBL/GenBank/DDBJ whole genome shotgun (WGS) entry which is preliminary data.</text>
</comment>
<organism evidence="6 7">
    <name type="scientific">Bifidobacterium miconis</name>
    <dbReference type="NCBI Taxonomy" id="2834435"/>
    <lineage>
        <taxon>Bacteria</taxon>
        <taxon>Bacillati</taxon>
        <taxon>Actinomycetota</taxon>
        <taxon>Actinomycetes</taxon>
        <taxon>Bifidobacteriales</taxon>
        <taxon>Bifidobacteriaceae</taxon>
        <taxon>Bifidobacterium</taxon>
    </lineage>
</organism>
<dbReference type="CDD" id="cd17535">
    <property type="entry name" value="REC_NarL-like"/>
    <property type="match status" value="1"/>
</dbReference>
<dbReference type="PROSITE" id="PS50110">
    <property type="entry name" value="RESPONSE_REGULATORY"/>
    <property type="match status" value="1"/>
</dbReference>
<dbReference type="PROSITE" id="PS00622">
    <property type="entry name" value="HTH_LUXR_1"/>
    <property type="match status" value="1"/>
</dbReference>
<dbReference type="PROSITE" id="PS50043">
    <property type="entry name" value="HTH_LUXR_2"/>
    <property type="match status" value="1"/>
</dbReference>
<dbReference type="InterPro" id="IPR039420">
    <property type="entry name" value="WalR-like"/>
</dbReference>
<evidence type="ECO:0000256" key="1">
    <source>
        <dbReference type="ARBA" id="ARBA00022553"/>
    </source>
</evidence>